<dbReference type="EMBL" id="BAAAYR010000001">
    <property type="protein sequence ID" value="GAA3559074.1"/>
    <property type="molecule type" value="Genomic_DNA"/>
</dbReference>
<feature type="transmembrane region" description="Helical" evidence="1">
    <location>
        <begin position="32"/>
        <end position="55"/>
    </location>
</feature>
<evidence type="ECO:0000313" key="2">
    <source>
        <dbReference type="EMBL" id="GAA3559074.1"/>
    </source>
</evidence>
<feature type="transmembrane region" description="Helical" evidence="1">
    <location>
        <begin position="67"/>
        <end position="85"/>
    </location>
</feature>
<keyword evidence="1" id="KW-0472">Membrane</keyword>
<comment type="caution">
    <text evidence="2">The sequence shown here is derived from an EMBL/GenBank/DDBJ whole genome shotgun (WGS) entry which is preliminary data.</text>
</comment>
<reference evidence="3" key="1">
    <citation type="journal article" date="2019" name="Int. J. Syst. Evol. Microbiol.">
        <title>The Global Catalogue of Microorganisms (GCM) 10K type strain sequencing project: providing services to taxonomists for standard genome sequencing and annotation.</title>
        <authorList>
            <consortium name="The Broad Institute Genomics Platform"/>
            <consortium name="The Broad Institute Genome Sequencing Center for Infectious Disease"/>
            <person name="Wu L."/>
            <person name="Ma J."/>
        </authorList>
    </citation>
    <scope>NUCLEOTIDE SEQUENCE [LARGE SCALE GENOMIC DNA]</scope>
    <source>
        <strain evidence="3">JCM 16540</strain>
    </source>
</reference>
<keyword evidence="3" id="KW-1185">Reference proteome</keyword>
<accession>A0ABP6X251</accession>
<protein>
    <submittedName>
        <fullName evidence="2">Uncharacterized protein</fullName>
    </submittedName>
</protein>
<keyword evidence="1" id="KW-0812">Transmembrane</keyword>
<name>A0ABP6X251_9ACTN</name>
<dbReference type="RefSeq" id="WP_204911704.1">
    <property type="nucleotide sequence ID" value="NZ_BAAAYR010000001.1"/>
</dbReference>
<gene>
    <name evidence="2" type="ORF">GCM10022197_13060</name>
</gene>
<feature type="transmembrane region" description="Helical" evidence="1">
    <location>
        <begin position="97"/>
        <end position="114"/>
    </location>
</feature>
<evidence type="ECO:0000256" key="1">
    <source>
        <dbReference type="SAM" id="Phobius"/>
    </source>
</evidence>
<feature type="transmembrane region" description="Helical" evidence="1">
    <location>
        <begin position="148"/>
        <end position="167"/>
    </location>
</feature>
<proteinExistence type="predicted"/>
<organism evidence="2 3">
    <name type="scientific">Microlunatus spumicola</name>
    <dbReference type="NCBI Taxonomy" id="81499"/>
    <lineage>
        <taxon>Bacteria</taxon>
        <taxon>Bacillati</taxon>
        <taxon>Actinomycetota</taxon>
        <taxon>Actinomycetes</taxon>
        <taxon>Propionibacteriales</taxon>
        <taxon>Propionibacteriaceae</taxon>
        <taxon>Microlunatus</taxon>
    </lineage>
</organism>
<feature type="transmembrane region" description="Helical" evidence="1">
    <location>
        <begin position="7"/>
        <end position="26"/>
    </location>
</feature>
<evidence type="ECO:0000313" key="3">
    <source>
        <dbReference type="Proteomes" id="UP001500767"/>
    </source>
</evidence>
<sequence>MGGPRTGSLVGAVGGVLFVVLNAGVVGGPAGVVLRVLAVLAFALVLWFSVLRPAARRPGPAPSPRALRTYVVCVVGEVVAIPLGAQVLTRLLDRPVLVLPWVVVVLGVHFLPFARAFRVRLFATLGWVLVAVGVLGGALALLVDPRGAALSGVVAGFALLAFALAGGTRTTR</sequence>
<keyword evidence="1" id="KW-1133">Transmembrane helix</keyword>
<dbReference type="Proteomes" id="UP001500767">
    <property type="component" value="Unassembled WGS sequence"/>
</dbReference>
<feature type="transmembrane region" description="Helical" evidence="1">
    <location>
        <begin position="121"/>
        <end position="142"/>
    </location>
</feature>